<accession>A0A1I2BNB2</accession>
<dbReference type="SUPFAM" id="SSF53756">
    <property type="entry name" value="UDP-Glycosyltransferase/glycogen phosphorylase"/>
    <property type="match status" value="1"/>
</dbReference>
<dbReference type="InterPro" id="IPR051398">
    <property type="entry name" value="Polysacch_Deacetylase"/>
</dbReference>
<dbReference type="PANTHER" id="PTHR34216">
    <property type="match status" value="1"/>
</dbReference>
<dbReference type="Proteomes" id="UP000199513">
    <property type="component" value="Unassembled WGS sequence"/>
</dbReference>
<dbReference type="GO" id="GO:0005975">
    <property type="term" value="P:carbohydrate metabolic process"/>
    <property type="evidence" value="ECO:0007669"/>
    <property type="project" value="InterPro"/>
</dbReference>
<dbReference type="SUPFAM" id="SSF88713">
    <property type="entry name" value="Glycoside hydrolase/deacetylase"/>
    <property type="match status" value="1"/>
</dbReference>
<evidence type="ECO:0000313" key="5">
    <source>
        <dbReference type="Proteomes" id="UP000199513"/>
    </source>
</evidence>
<organism evidence="4 5">
    <name type="scientific">Thermoflexibacter ruber</name>
    <dbReference type="NCBI Taxonomy" id="1003"/>
    <lineage>
        <taxon>Bacteria</taxon>
        <taxon>Pseudomonadati</taxon>
        <taxon>Bacteroidota</taxon>
        <taxon>Cytophagia</taxon>
        <taxon>Cytophagales</taxon>
        <taxon>Thermoflexibacteraceae</taxon>
        <taxon>Thermoflexibacter</taxon>
    </lineage>
</organism>
<dbReference type="GO" id="GO:0016757">
    <property type="term" value="F:glycosyltransferase activity"/>
    <property type="evidence" value="ECO:0007669"/>
    <property type="project" value="UniProtKB-ARBA"/>
</dbReference>
<dbReference type="EMBL" id="FONY01000003">
    <property type="protein sequence ID" value="SFE57664.1"/>
    <property type="molecule type" value="Genomic_DNA"/>
</dbReference>
<sequence>MRILHTFSADILAGSVFYAISLAEKHTAEGHQVFLLSDRDDLPTSVPQFALPIGNRNHFQRFKNIQFIKKIIKEKDIQVVHAHSRAASWVSYFAVLGTKIPLISTIHGRQHIHASVKLFDIYGDRLIAICENLRTHLINEIKIKPEKISLLANGFDLDNLEAFTQAYQMPTTPFEESEHKPRKAKVISWIGRLNGGKGEIATELLHQVFPKLLEKCNLLNINLIGGKLHELPLQGQKQFHLLNEKFGNRVREVGFISDVPAWVKGSDLVIGAGRVAIEALYLQTPLLALGEATCHGIVEESNLQECLASNFGDILPTKQAHKHDYDWIFSELSTFLYPQNYESRTSNIKHQTSNNQHLIKDCYDIRKIATNVLEIYKSEIARKAHPRFIPILMYHKIPDQPIASPNKIFVTKKNFEKHLHFFKLRGLKPITFKDYRDFREGKIAATVFPKKPIILTFDDGYADNYTNLLPLMERYGYKGVLYLLGDFDVRYNFWDADQGDHKDEIMSKEQKQTFVAKGWEIGSHTLTHRHLSQLCEVEVFNEISQAKANLEKELQTEIISFAYPYGDLSEMVKTQVRKSGHLFGIATDSGGMHIEDDLFQIFRVNMFPEESIFQLYKKTSSWYRSYYKKKRGR</sequence>
<dbReference type="Pfam" id="PF01522">
    <property type="entry name" value="Polysacc_deac_1"/>
    <property type="match status" value="1"/>
</dbReference>
<name>A0A1I2BNB2_9BACT</name>
<reference evidence="4 5" key="1">
    <citation type="submission" date="2016-10" db="EMBL/GenBank/DDBJ databases">
        <authorList>
            <person name="de Groot N.N."/>
        </authorList>
    </citation>
    <scope>NUCLEOTIDE SEQUENCE [LARGE SCALE GENOMIC DNA]</scope>
    <source>
        <strain>GEY</strain>
        <strain evidence="5">DSM 9560</strain>
    </source>
</reference>
<gene>
    <name evidence="4" type="ORF">SAMN04488541_100391</name>
</gene>
<dbReference type="PANTHER" id="PTHR34216:SF3">
    <property type="entry name" value="POLY-BETA-1,6-N-ACETYL-D-GLUCOSAMINE N-DEACETYLASE"/>
    <property type="match status" value="1"/>
</dbReference>
<dbReference type="RefSeq" id="WP_091539462.1">
    <property type="nucleotide sequence ID" value="NZ_FONY01000003.1"/>
</dbReference>
<keyword evidence="4" id="KW-0808">Transferase</keyword>
<protein>
    <submittedName>
        <fullName evidence="4">Glycosyltransferase Family 4</fullName>
    </submittedName>
</protein>
<dbReference type="Gene3D" id="3.40.50.2000">
    <property type="entry name" value="Glycogen Phosphorylase B"/>
    <property type="match status" value="2"/>
</dbReference>
<keyword evidence="2" id="KW-0732">Signal</keyword>
<dbReference type="Gene3D" id="3.20.20.370">
    <property type="entry name" value="Glycoside hydrolase/deacetylase"/>
    <property type="match status" value="1"/>
</dbReference>
<dbReference type="GO" id="GO:0005576">
    <property type="term" value="C:extracellular region"/>
    <property type="evidence" value="ECO:0007669"/>
    <property type="project" value="UniProtKB-SubCell"/>
</dbReference>
<dbReference type="AlphaFoldDB" id="A0A1I2BNB2"/>
<dbReference type="GO" id="GO:0016810">
    <property type="term" value="F:hydrolase activity, acting on carbon-nitrogen (but not peptide) bonds"/>
    <property type="evidence" value="ECO:0007669"/>
    <property type="project" value="InterPro"/>
</dbReference>
<evidence type="ECO:0000259" key="3">
    <source>
        <dbReference type="PROSITE" id="PS51677"/>
    </source>
</evidence>
<feature type="domain" description="NodB homology" evidence="3">
    <location>
        <begin position="451"/>
        <end position="633"/>
    </location>
</feature>
<dbReference type="InterPro" id="IPR011330">
    <property type="entry name" value="Glyco_hydro/deAcase_b/a-brl"/>
</dbReference>
<proteinExistence type="predicted"/>
<dbReference type="OrthoDB" id="9778320at2"/>
<keyword evidence="5" id="KW-1185">Reference proteome</keyword>
<dbReference type="CDD" id="cd10918">
    <property type="entry name" value="CE4_NodB_like_5s_6s"/>
    <property type="match status" value="1"/>
</dbReference>
<dbReference type="InterPro" id="IPR028098">
    <property type="entry name" value="Glyco_trans_4-like_N"/>
</dbReference>
<dbReference type="PROSITE" id="PS51677">
    <property type="entry name" value="NODB"/>
    <property type="match status" value="1"/>
</dbReference>
<evidence type="ECO:0000313" key="4">
    <source>
        <dbReference type="EMBL" id="SFE57664.1"/>
    </source>
</evidence>
<dbReference type="InterPro" id="IPR002509">
    <property type="entry name" value="NODB_dom"/>
</dbReference>
<dbReference type="Pfam" id="PF13439">
    <property type="entry name" value="Glyco_transf_4"/>
    <property type="match status" value="1"/>
</dbReference>
<evidence type="ECO:0000256" key="2">
    <source>
        <dbReference type="ARBA" id="ARBA00022729"/>
    </source>
</evidence>
<evidence type="ECO:0000256" key="1">
    <source>
        <dbReference type="ARBA" id="ARBA00004613"/>
    </source>
</evidence>
<comment type="subcellular location">
    <subcellularLocation>
        <location evidence="1">Secreted</location>
    </subcellularLocation>
</comment>
<dbReference type="STRING" id="1003.SAMN04488541_100391"/>